<dbReference type="InterPro" id="IPR032675">
    <property type="entry name" value="LRR_dom_sf"/>
</dbReference>
<sequence>MTDGHAEAAVDISHQVSMSTRSRDRSSGFSTSILPTEIYQMIVEHIVSHYDRRNNDHKAIRAKTLSSLTRTSTTLQYLTEPYLYSFPDGSRLESYQGKERFRLSLAVDSRRANHVQVLDFEWDTQVRSRRLVIDIARRCPNLRLLGLRLPKKASGGDEFNQAYVDHLADLFFVCPNVRKLRLTTYCRKVDLPIPEKNARVAKFAGQLSHVEMNGGGAWFQKAMLPYLSKKLISFSAIHTDSPQYEDLPGFLETLSQRCPVLQRLKIKCHGITLADLTTLCKALGSTLKLLCLDCLDGDGSVLSMLVPRLQVLEHLMLGHDIPLHVQDLKAMSSLSCLRTFIADGMDYSYNYTGNFFRGETDTDVDRALASFIHAHRTTLETMWLNSDHRLDRGVFDNLKLVPNLGCVGLCLMEELERKDVDDLLEACPKLRGASDIHECLDEMFGNGVSLENRRYMWIGYWRPTMWFENDYPWSDTSWAVSLRQYQDEI</sequence>
<dbReference type="SUPFAM" id="SSF52047">
    <property type="entry name" value="RNI-like"/>
    <property type="match status" value="1"/>
</dbReference>
<accession>A0A1L7TZD0</accession>
<reference evidence="3" key="1">
    <citation type="journal article" date="2016" name="Genome Biol. Evol.">
        <title>Comparative 'omics' of the Fusarium fujikuroi species complex highlights differences in genetic potential and metabolite synthesis.</title>
        <authorList>
            <person name="Niehaus E.-M."/>
            <person name="Muensterkoetter M."/>
            <person name="Proctor R.H."/>
            <person name="Brown D.W."/>
            <person name="Sharon A."/>
            <person name="Idan Y."/>
            <person name="Oren-Young L."/>
            <person name="Sieber C.M."/>
            <person name="Novak O."/>
            <person name="Pencik A."/>
            <person name="Tarkowska D."/>
            <person name="Hromadova K."/>
            <person name="Freeman S."/>
            <person name="Maymon M."/>
            <person name="Elazar M."/>
            <person name="Youssef S.A."/>
            <person name="El-Shabrawy E.S.M."/>
            <person name="Shalaby A.B.A."/>
            <person name="Houterman P."/>
            <person name="Brock N.L."/>
            <person name="Burkhardt I."/>
            <person name="Tsavkelova E.A."/>
            <person name="Dickschat J.S."/>
            <person name="Galuszka P."/>
            <person name="Gueldener U."/>
            <person name="Tudzynski B."/>
        </authorList>
    </citation>
    <scope>NUCLEOTIDE SEQUENCE [LARGE SCALE GENOMIC DNA]</scope>
    <source>
        <strain evidence="3">MRC7560</strain>
    </source>
</reference>
<dbReference type="AlphaFoldDB" id="A0A1L7TZD0"/>
<dbReference type="GeneID" id="65094219"/>
<evidence type="ECO:0000313" key="3">
    <source>
        <dbReference type="Proteomes" id="UP000184255"/>
    </source>
</evidence>
<dbReference type="EMBL" id="FCQH01000014">
    <property type="protein sequence ID" value="CVL03824.1"/>
    <property type="molecule type" value="Genomic_DNA"/>
</dbReference>
<evidence type="ECO:0008006" key="4">
    <source>
        <dbReference type="Google" id="ProtNLM"/>
    </source>
</evidence>
<name>A0A1L7TZD0_FUSMA</name>
<keyword evidence="3" id="KW-1185">Reference proteome</keyword>
<dbReference type="Proteomes" id="UP000184255">
    <property type="component" value="Unassembled WGS sequence"/>
</dbReference>
<comment type="caution">
    <text evidence="2">The sequence shown here is derived from an EMBL/GenBank/DDBJ whole genome shotgun (WGS) entry which is preliminary data.</text>
</comment>
<dbReference type="RefSeq" id="XP_041688357.1">
    <property type="nucleotide sequence ID" value="XM_041822703.1"/>
</dbReference>
<feature type="region of interest" description="Disordered" evidence="1">
    <location>
        <begin position="1"/>
        <end position="28"/>
    </location>
</feature>
<proteinExistence type="predicted"/>
<protein>
    <recommendedName>
        <fullName evidence="4">F-box domain-containing protein</fullName>
    </recommendedName>
</protein>
<dbReference type="VEuPathDB" id="FungiDB:FMAN_14976"/>
<evidence type="ECO:0000256" key="1">
    <source>
        <dbReference type="SAM" id="MobiDB-lite"/>
    </source>
</evidence>
<organism evidence="2 3">
    <name type="scientific">Fusarium mangiferae</name>
    <name type="common">Mango malformation disease fungus</name>
    <dbReference type="NCBI Taxonomy" id="192010"/>
    <lineage>
        <taxon>Eukaryota</taxon>
        <taxon>Fungi</taxon>
        <taxon>Dikarya</taxon>
        <taxon>Ascomycota</taxon>
        <taxon>Pezizomycotina</taxon>
        <taxon>Sordariomycetes</taxon>
        <taxon>Hypocreomycetidae</taxon>
        <taxon>Hypocreales</taxon>
        <taxon>Nectriaceae</taxon>
        <taxon>Fusarium</taxon>
        <taxon>Fusarium fujikuroi species complex</taxon>
    </lineage>
</organism>
<evidence type="ECO:0000313" key="2">
    <source>
        <dbReference type="EMBL" id="CVL03824.1"/>
    </source>
</evidence>
<dbReference type="Gene3D" id="3.80.10.10">
    <property type="entry name" value="Ribonuclease Inhibitor"/>
    <property type="match status" value="1"/>
</dbReference>
<gene>
    <name evidence="2" type="ORF">FMAN_14976</name>
</gene>